<reference evidence="1 2" key="1">
    <citation type="journal article" date="2024" name="Int. J. Syst. Evol. Microbiol.">
        <title>Clostridium omnivorum sp. nov., isolated from anoxic soil under the treatment of reductive soil disinfestation.</title>
        <authorList>
            <person name="Ueki A."/>
            <person name="Tonouchi A."/>
            <person name="Kaku N."/>
            <person name="Honma S."/>
            <person name="Ueki K."/>
        </authorList>
    </citation>
    <scope>NUCLEOTIDE SEQUENCE [LARGE SCALE GENOMIC DNA]</scope>
    <source>
        <strain evidence="1 2">E14</strain>
    </source>
</reference>
<organism evidence="1 2">
    <name type="scientific">Clostridium omnivorum</name>
    <dbReference type="NCBI Taxonomy" id="1604902"/>
    <lineage>
        <taxon>Bacteria</taxon>
        <taxon>Bacillati</taxon>
        <taxon>Bacillota</taxon>
        <taxon>Clostridia</taxon>
        <taxon>Eubacteriales</taxon>
        <taxon>Clostridiaceae</taxon>
        <taxon>Clostridium</taxon>
    </lineage>
</organism>
<name>A0ABQ5NAS4_9CLOT</name>
<comment type="caution">
    <text evidence="1">The sequence shown here is derived from an EMBL/GenBank/DDBJ whole genome shotgun (WGS) entry which is preliminary data.</text>
</comment>
<dbReference type="InterPro" id="IPR009910">
    <property type="entry name" value="DUF1450"/>
</dbReference>
<sequence>MDIILCSSNINLDTLVLSMNKNFPNYNIIFSDCLHCCGECSRYPIAKVDGRVLVGEDIDDLTYKIKFVLEKFNS</sequence>
<dbReference type="Proteomes" id="UP001208567">
    <property type="component" value="Unassembled WGS sequence"/>
</dbReference>
<dbReference type="EMBL" id="BRXR01000001">
    <property type="protein sequence ID" value="GLC32296.1"/>
    <property type="molecule type" value="Genomic_DNA"/>
</dbReference>
<gene>
    <name evidence="1" type="ORF">bsdE14_37060</name>
</gene>
<dbReference type="RefSeq" id="WP_264851599.1">
    <property type="nucleotide sequence ID" value="NZ_BRXR01000001.1"/>
</dbReference>
<proteinExistence type="predicted"/>
<evidence type="ECO:0000313" key="1">
    <source>
        <dbReference type="EMBL" id="GLC32296.1"/>
    </source>
</evidence>
<evidence type="ECO:0008006" key="3">
    <source>
        <dbReference type="Google" id="ProtNLM"/>
    </source>
</evidence>
<evidence type="ECO:0000313" key="2">
    <source>
        <dbReference type="Proteomes" id="UP001208567"/>
    </source>
</evidence>
<keyword evidence="2" id="KW-1185">Reference proteome</keyword>
<dbReference type="Pfam" id="PF07293">
    <property type="entry name" value="DUF1450"/>
    <property type="match status" value="1"/>
</dbReference>
<accession>A0ABQ5NAS4</accession>
<protein>
    <recommendedName>
        <fullName evidence="3">DUF1450 domain-containing protein</fullName>
    </recommendedName>
</protein>